<feature type="transmembrane region" description="Helical" evidence="1">
    <location>
        <begin position="122"/>
        <end position="140"/>
    </location>
</feature>
<evidence type="ECO:0000256" key="1">
    <source>
        <dbReference type="SAM" id="Phobius"/>
    </source>
</evidence>
<feature type="transmembrane region" description="Helical" evidence="1">
    <location>
        <begin position="451"/>
        <end position="468"/>
    </location>
</feature>
<feature type="transmembrane region" description="Helical" evidence="1">
    <location>
        <begin position="268"/>
        <end position="286"/>
    </location>
</feature>
<feature type="transmembrane region" description="Helical" evidence="1">
    <location>
        <begin position="293"/>
        <end position="309"/>
    </location>
</feature>
<evidence type="ECO:0000313" key="3">
    <source>
        <dbReference type="Proteomes" id="UP000239388"/>
    </source>
</evidence>
<dbReference type="RefSeq" id="WP_105356323.1">
    <property type="nucleotide sequence ID" value="NZ_PUIB01000018.1"/>
</dbReference>
<comment type="caution">
    <text evidence="2">The sequence shown here is derived from an EMBL/GenBank/DDBJ whole genome shotgun (WGS) entry which is preliminary data.</text>
</comment>
<feature type="transmembrane region" description="Helical" evidence="1">
    <location>
        <begin position="402"/>
        <end position="420"/>
    </location>
</feature>
<feature type="transmembrane region" description="Helical" evidence="1">
    <location>
        <begin position="240"/>
        <end position="262"/>
    </location>
</feature>
<gene>
    <name evidence="2" type="ORF">C5Y98_18500</name>
</gene>
<name>A0A2S8FLQ8_9BACT</name>
<feature type="transmembrane region" description="Helical" evidence="1">
    <location>
        <begin position="346"/>
        <end position="363"/>
    </location>
</feature>
<evidence type="ECO:0008006" key="4">
    <source>
        <dbReference type="Google" id="ProtNLM"/>
    </source>
</evidence>
<organism evidence="2 3">
    <name type="scientific">Blastopirellula marina</name>
    <dbReference type="NCBI Taxonomy" id="124"/>
    <lineage>
        <taxon>Bacteria</taxon>
        <taxon>Pseudomonadati</taxon>
        <taxon>Planctomycetota</taxon>
        <taxon>Planctomycetia</taxon>
        <taxon>Pirellulales</taxon>
        <taxon>Pirellulaceae</taxon>
        <taxon>Blastopirellula</taxon>
    </lineage>
</organism>
<evidence type="ECO:0000313" key="2">
    <source>
        <dbReference type="EMBL" id="PQO33122.1"/>
    </source>
</evidence>
<feature type="transmembrane region" description="Helical" evidence="1">
    <location>
        <begin position="152"/>
        <end position="176"/>
    </location>
</feature>
<dbReference type="OrthoDB" id="256769at2"/>
<dbReference type="Proteomes" id="UP000239388">
    <property type="component" value="Unassembled WGS sequence"/>
</dbReference>
<feature type="transmembrane region" description="Helical" evidence="1">
    <location>
        <begin position="427"/>
        <end position="445"/>
    </location>
</feature>
<reference evidence="2 3" key="1">
    <citation type="submission" date="2018-02" db="EMBL/GenBank/DDBJ databases">
        <title>Comparative genomes isolates from brazilian mangrove.</title>
        <authorList>
            <person name="Araujo J.E."/>
            <person name="Taketani R.G."/>
            <person name="Silva M.C.P."/>
            <person name="Loureco M.V."/>
            <person name="Andreote F.D."/>
        </authorList>
    </citation>
    <scope>NUCLEOTIDE SEQUENCE [LARGE SCALE GENOMIC DNA]</scope>
    <source>
        <strain evidence="2 3">NAP PRIS-MGV</strain>
    </source>
</reference>
<proteinExistence type="predicted"/>
<protein>
    <recommendedName>
        <fullName evidence="4">DUF2029 domain-containing protein</fullName>
    </recommendedName>
</protein>
<keyword evidence="1" id="KW-0472">Membrane</keyword>
<accession>A0A2S8FLQ8</accession>
<feature type="transmembrane region" description="Helical" evidence="1">
    <location>
        <begin position="12"/>
        <end position="31"/>
    </location>
</feature>
<dbReference type="EMBL" id="PUIB01000018">
    <property type="protein sequence ID" value="PQO33122.1"/>
    <property type="molecule type" value="Genomic_DNA"/>
</dbReference>
<keyword evidence="1" id="KW-1133">Transmembrane helix</keyword>
<keyword evidence="1" id="KW-0812">Transmembrane</keyword>
<sequence>MREILFQYESVNPTTWAYLSSLLVIGLYFKFNRVWSVRNLDVLLIISLAPGLLMVYFGQQSIDRATIVPVVQADTSPLIPKLDEEGPVPLVPEAAPAPLVDDETAKPTRQELLQIGRLLEKAGYVWLFCVSGLICIRLFIDPTMVRRPMLEPNLTIGGMVFITCALFIFLMTNIVVGRPSDADLRGVREASKSNPKEIEESLRHYGPGYRMLLLVPRIPTYRLAQPESIDLETSEKITIIVAKVMAILANVALLAGMILVGYRHFDSIRMGVGAAMFYFLLPYAAVNTGRIDHVLPAALLVWAIFFYRTPLLSGVFMGFAIGTLYYPLFLLPLWFSYYWERGRGRFLVGVVSTLVLLALSLVFTSSDFESYMHQFRAMFGLWLPRDEGYTGFWNYYFNSNAYRIPVLAAFAAMSIAFAIWPAQKNLGTLLSCTAGLMVAAQFWHANDGTTYIAWYMPLMLLTIFRPNLEDRVALRVIGEGWFKRTAASSPSRDEGKQAA</sequence>
<dbReference type="AlphaFoldDB" id="A0A2S8FLQ8"/>
<feature type="transmembrane region" description="Helical" evidence="1">
    <location>
        <begin position="315"/>
        <end position="339"/>
    </location>
</feature>